<dbReference type="InterPro" id="IPR000417">
    <property type="entry name" value="Hyethyz_kinase"/>
</dbReference>
<name>A0A4V2WMW5_9BACL</name>
<keyword evidence="5 11" id="KW-0479">Metal-binding</keyword>
<feature type="binding site" evidence="11">
    <location>
        <position position="192"/>
    </location>
    <ligand>
        <name>substrate</name>
    </ligand>
</feature>
<evidence type="ECO:0000256" key="8">
    <source>
        <dbReference type="ARBA" id="ARBA00022840"/>
    </source>
</evidence>
<gene>
    <name evidence="11" type="primary">thiM</name>
    <name evidence="12" type="ORF">E0485_21405</name>
</gene>
<dbReference type="Pfam" id="PF02110">
    <property type="entry name" value="HK"/>
    <property type="match status" value="1"/>
</dbReference>
<dbReference type="HAMAP" id="MF_00228">
    <property type="entry name" value="Thz_kinase"/>
    <property type="match status" value="1"/>
</dbReference>
<comment type="function">
    <text evidence="11">Catalyzes the phosphorylation of the hydroxyl group of 4-methyl-5-beta-hydroxyethylthiazole (THZ).</text>
</comment>
<dbReference type="OrthoDB" id="9778146at2"/>
<reference evidence="12 13" key="1">
    <citation type="submission" date="2019-03" db="EMBL/GenBank/DDBJ databases">
        <authorList>
            <person name="Kim M.K.M."/>
        </authorList>
    </citation>
    <scope>NUCLEOTIDE SEQUENCE [LARGE SCALE GENOMIC DNA]</scope>
    <source>
        <strain evidence="12 13">18JY21-1</strain>
    </source>
</reference>
<evidence type="ECO:0000256" key="4">
    <source>
        <dbReference type="ARBA" id="ARBA00022679"/>
    </source>
</evidence>
<dbReference type="UniPathway" id="UPA00060">
    <property type="reaction ID" value="UER00139"/>
</dbReference>
<evidence type="ECO:0000256" key="1">
    <source>
        <dbReference type="ARBA" id="ARBA00001771"/>
    </source>
</evidence>
<comment type="similarity">
    <text evidence="11">Belongs to the Thz kinase family.</text>
</comment>
<dbReference type="GO" id="GO:0005524">
    <property type="term" value="F:ATP binding"/>
    <property type="evidence" value="ECO:0007669"/>
    <property type="project" value="UniProtKB-UniRule"/>
</dbReference>
<evidence type="ECO:0000313" key="13">
    <source>
        <dbReference type="Proteomes" id="UP000295418"/>
    </source>
</evidence>
<dbReference type="NCBIfam" id="NF006830">
    <property type="entry name" value="PRK09355.1"/>
    <property type="match status" value="1"/>
</dbReference>
<evidence type="ECO:0000256" key="2">
    <source>
        <dbReference type="ARBA" id="ARBA00001946"/>
    </source>
</evidence>
<dbReference type="Gene3D" id="3.40.1190.20">
    <property type="match status" value="1"/>
</dbReference>
<evidence type="ECO:0000256" key="9">
    <source>
        <dbReference type="ARBA" id="ARBA00022842"/>
    </source>
</evidence>
<evidence type="ECO:0000256" key="11">
    <source>
        <dbReference type="HAMAP-Rule" id="MF_00228"/>
    </source>
</evidence>
<dbReference type="PIRSF" id="PIRSF000513">
    <property type="entry name" value="Thz_kinase"/>
    <property type="match status" value="1"/>
</dbReference>
<feature type="binding site" evidence="11">
    <location>
        <position position="44"/>
    </location>
    <ligand>
        <name>substrate</name>
    </ligand>
</feature>
<dbReference type="GO" id="GO:0009229">
    <property type="term" value="P:thiamine diphosphate biosynthetic process"/>
    <property type="evidence" value="ECO:0007669"/>
    <property type="project" value="UniProtKB-UniRule"/>
</dbReference>
<dbReference type="Proteomes" id="UP000295418">
    <property type="component" value="Unassembled WGS sequence"/>
</dbReference>
<feature type="binding site" evidence="11">
    <location>
        <position position="165"/>
    </location>
    <ligand>
        <name>ATP</name>
        <dbReference type="ChEBI" id="CHEBI:30616"/>
    </ligand>
</feature>
<dbReference type="EMBL" id="SKFG01000034">
    <property type="protein sequence ID" value="TCZ73182.1"/>
    <property type="molecule type" value="Genomic_DNA"/>
</dbReference>
<dbReference type="InterPro" id="IPR029056">
    <property type="entry name" value="Ribokinase-like"/>
</dbReference>
<keyword evidence="10 11" id="KW-0784">Thiamine biosynthesis</keyword>
<dbReference type="CDD" id="cd01170">
    <property type="entry name" value="THZ_kinase"/>
    <property type="match status" value="1"/>
</dbReference>
<comment type="pathway">
    <text evidence="3 11">Cofactor biosynthesis; thiamine diphosphate biosynthesis; 4-methyl-5-(2-phosphoethyl)-thiazole from 5-(2-hydroxyethyl)-4-methylthiazole: step 1/1.</text>
</comment>
<sequence length="271" mass="28653">MNNKFARQWKDMQAFHPYVHHLTNIVTVNDCANITLSAGGSPIMTLNPDDSEQMVGLCHALVINIGTIQEEQLLSMVRAGKEANRLHIPVVLDPVGVGASAYRKQCIEALLDQVKFTVIRGNRSEIATLTGLSSGRGVDADPNAPFDADKADQLAKSLNCVISASGPIDFVTDGVHSVEIANGHPILADVTGTGCMTASVTGCLVGTGLPALDAAVLALTAVGIAGEEAARSLVHERRLGTFRQRFFDEMSAMNEAMIAQKAKVAYASAAI</sequence>
<proteinExistence type="inferred from homology"/>
<dbReference type="GO" id="GO:0000287">
    <property type="term" value="F:magnesium ion binding"/>
    <property type="evidence" value="ECO:0007669"/>
    <property type="project" value="UniProtKB-UniRule"/>
</dbReference>
<evidence type="ECO:0000256" key="7">
    <source>
        <dbReference type="ARBA" id="ARBA00022777"/>
    </source>
</evidence>
<dbReference type="PRINTS" id="PR01099">
    <property type="entry name" value="HYETHTZKNASE"/>
</dbReference>
<evidence type="ECO:0000313" key="12">
    <source>
        <dbReference type="EMBL" id="TCZ73182.1"/>
    </source>
</evidence>
<protein>
    <recommendedName>
        <fullName evidence="11">Hydroxyethylthiazole kinase</fullName>
        <ecNumber evidence="11">2.7.1.50</ecNumber>
    </recommendedName>
    <alternativeName>
        <fullName evidence="11">4-methyl-5-beta-hydroxyethylthiazole kinase</fullName>
        <shortName evidence="11">TH kinase</shortName>
        <shortName evidence="11">Thz kinase</shortName>
    </alternativeName>
</protein>
<dbReference type="RefSeq" id="WP_132420107.1">
    <property type="nucleotide sequence ID" value="NZ_SKFG01000034.1"/>
</dbReference>
<comment type="catalytic activity">
    <reaction evidence="1 11">
        <text>5-(2-hydroxyethyl)-4-methylthiazole + ATP = 4-methyl-5-(2-phosphooxyethyl)-thiazole + ADP + H(+)</text>
        <dbReference type="Rhea" id="RHEA:24212"/>
        <dbReference type="ChEBI" id="CHEBI:15378"/>
        <dbReference type="ChEBI" id="CHEBI:17957"/>
        <dbReference type="ChEBI" id="CHEBI:30616"/>
        <dbReference type="ChEBI" id="CHEBI:58296"/>
        <dbReference type="ChEBI" id="CHEBI:456216"/>
        <dbReference type="EC" id="2.7.1.50"/>
    </reaction>
</comment>
<accession>A0A4V2WMW5</accession>
<evidence type="ECO:0000256" key="6">
    <source>
        <dbReference type="ARBA" id="ARBA00022741"/>
    </source>
</evidence>
<keyword evidence="6 11" id="KW-0547">Nucleotide-binding</keyword>
<dbReference type="SUPFAM" id="SSF53613">
    <property type="entry name" value="Ribokinase-like"/>
    <property type="match status" value="1"/>
</dbReference>
<keyword evidence="7 11" id="KW-0418">Kinase</keyword>
<dbReference type="EC" id="2.7.1.50" evidence="11"/>
<organism evidence="12 13">
    <name type="scientific">Paenibacillus albiflavus</name>
    <dbReference type="NCBI Taxonomy" id="2545760"/>
    <lineage>
        <taxon>Bacteria</taxon>
        <taxon>Bacillati</taxon>
        <taxon>Bacillota</taxon>
        <taxon>Bacilli</taxon>
        <taxon>Bacillales</taxon>
        <taxon>Paenibacillaceae</taxon>
        <taxon>Paenibacillus</taxon>
    </lineage>
</organism>
<comment type="caution">
    <text evidence="12">The sequence shown here is derived from an EMBL/GenBank/DDBJ whole genome shotgun (WGS) entry which is preliminary data.</text>
</comment>
<keyword evidence="9 11" id="KW-0460">Magnesium</keyword>
<evidence type="ECO:0000256" key="5">
    <source>
        <dbReference type="ARBA" id="ARBA00022723"/>
    </source>
</evidence>
<keyword evidence="13" id="KW-1185">Reference proteome</keyword>
<dbReference type="GO" id="GO:0004417">
    <property type="term" value="F:hydroxyethylthiazole kinase activity"/>
    <property type="evidence" value="ECO:0007669"/>
    <property type="project" value="UniProtKB-UniRule"/>
</dbReference>
<dbReference type="AlphaFoldDB" id="A0A4V2WMW5"/>
<evidence type="ECO:0000256" key="10">
    <source>
        <dbReference type="ARBA" id="ARBA00022977"/>
    </source>
</evidence>
<keyword evidence="8 11" id="KW-0067">ATP-binding</keyword>
<evidence type="ECO:0000256" key="3">
    <source>
        <dbReference type="ARBA" id="ARBA00004868"/>
    </source>
</evidence>
<feature type="binding site" evidence="11">
    <location>
        <position position="120"/>
    </location>
    <ligand>
        <name>ATP</name>
        <dbReference type="ChEBI" id="CHEBI:30616"/>
    </ligand>
</feature>
<comment type="cofactor">
    <cofactor evidence="2 11">
        <name>Mg(2+)</name>
        <dbReference type="ChEBI" id="CHEBI:18420"/>
    </cofactor>
</comment>
<dbReference type="GO" id="GO:0009228">
    <property type="term" value="P:thiamine biosynthetic process"/>
    <property type="evidence" value="ECO:0007669"/>
    <property type="project" value="UniProtKB-KW"/>
</dbReference>
<keyword evidence="4 11" id="KW-0808">Transferase</keyword>